<organism evidence="2 3">
    <name type="scientific">Novosphingobium organovorum</name>
    <dbReference type="NCBI Taxonomy" id="2930092"/>
    <lineage>
        <taxon>Bacteria</taxon>
        <taxon>Pseudomonadati</taxon>
        <taxon>Pseudomonadota</taxon>
        <taxon>Alphaproteobacteria</taxon>
        <taxon>Sphingomonadales</taxon>
        <taxon>Sphingomonadaceae</taxon>
        <taxon>Novosphingobium</taxon>
    </lineage>
</organism>
<dbReference type="PANTHER" id="PTHR30273">
    <property type="entry name" value="PERIPLASMIC SIGNAL SENSOR AND SIGMA FACTOR ACTIVATOR FECR-RELATED"/>
    <property type="match status" value="1"/>
</dbReference>
<sequence>GLVAAGLGAHWLVRREAPAPRLIASATGQRRSLALPDGSQLILDAASRVALDFTPERRTVHLERGAAHFDVAHDPARPFEVFTPQARMEALGTRFSVDRLSRASELRVYQGRVALALRDGPAGFAAPRTLPAREWVLIGDRALLGRGRFDPASGADWQNDWLDAQAMPLGQALERLGRYTPLALQLADPADAARTFSGRFRLDHPERSLALIGALFALRLEHRTNALVLVPEAPAARA</sequence>
<accession>A0ABT0BJ73</accession>
<comment type="caution">
    <text evidence="2">The sequence shown here is derived from an EMBL/GenBank/DDBJ whole genome shotgun (WGS) entry which is preliminary data.</text>
</comment>
<dbReference type="PANTHER" id="PTHR30273:SF2">
    <property type="entry name" value="PROTEIN FECR"/>
    <property type="match status" value="1"/>
</dbReference>
<dbReference type="Proteomes" id="UP001162881">
    <property type="component" value="Unassembled WGS sequence"/>
</dbReference>
<dbReference type="RefSeq" id="WP_244024562.1">
    <property type="nucleotide sequence ID" value="NZ_JALHLF010000223.1"/>
</dbReference>
<proteinExistence type="predicted"/>
<name>A0ABT0BJ73_9SPHN</name>
<dbReference type="InterPro" id="IPR012373">
    <property type="entry name" value="Ferrdict_sens_TM"/>
</dbReference>
<reference evidence="2" key="1">
    <citation type="submission" date="2022-03" db="EMBL/GenBank/DDBJ databases">
        <title>Identification of a novel bacterium isolated from mangrove sediments.</title>
        <authorList>
            <person name="Pan X."/>
        </authorList>
    </citation>
    <scope>NUCLEOTIDE SEQUENCE</scope>
    <source>
        <strain evidence="2">B1949</strain>
    </source>
</reference>
<dbReference type="InterPro" id="IPR006860">
    <property type="entry name" value="FecR"/>
</dbReference>
<keyword evidence="3" id="KW-1185">Reference proteome</keyword>
<feature type="non-terminal residue" evidence="2">
    <location>
        <position position="1"/>
    </location>
</feature>
<dbReference type="EMBL" id="JALHLF010000223">
    <property type="protein sequence ID" value="MCJ2185113.1"/>
    <property type="molecule type" value="Genomic_DNA"/>
</dbReference>
<dbReference type="Pfam" id="PF04773">
    <property type="entry name" value="FecR"/>
    <property type="match status" value="1"/>
</dbReference>
<evidence type="ECO:0000259" key="1">
    <source>
        <dbReference type="Pfam" id="PF04773"/>
    </source>
</evidence>
<evidence type="ECO:0000313" key="2">
    <source>
        <dbReference type="EMBL" id="MCJ2185113.1"/>
    </source>
</evidence>
<protein>
    <submittedName>
        <fullName evidence="2">FecR domain-containing protein</fullName>
    </submittedName>
</protein>
<dbReference type="Gene3D" id="2.60.120.1440">
    <property type="match status" value="1"/>
</dbReference>
<evidence type="ECO:0000313" key="3">
    <source>
        <dbReference type="Proteomes" id="UP001162881"/>
    </source>
</evidence>
<gene>
    <name evidence="2" type="ORF">MTR62_20835</name>
</gene>
<feature type="domain" description="FecR protein" evidence="1">
    <location>
        <begin position="23"/>
        <end position="113"/>
    </location>
</feature>